<gene>
    <name evidence="2" type="ORF">SCNRRL3882_7680</name>
</gene>
<dbReference type="AlphaFoldDB" id="A0A2N9BLK7"/>
<organism evidence="2 3">
    <name type="scientific">Streptomyces chartreusis NRRL 3882</name>
    <dbReference type="NCBI Taxonomy" id="1079985"/>
    <lineage>
        <taxon>Bacteria</taxon>
        <taxon>Bacillati</taxon>
        <taxon>Actinomycetota</taxon>
        <taxon>Actinomycetes</taxon>
        <taxon>Kitasatosporales</taxon>
        <taxon>Streptomycetaceae</taxon>
        <taxon>Streptomyces</taxon>
    </lineage>
</organism>
<dbReference type="EMBL" id="LT963352">
    <property type="protein sequence ID" value="SOR84235.1"/>
    <property type="molecule type" value="Genomic_DNA"/>
</dbReference>
<dbReference type="Proteomes" id="UP000235464">
    <property type="component" value="Chromosome I"/>
</dbReference>
<feature type="compositionally biased region" description="Polar residues" evidence="1">
    <location>
        <begin position="11"/>
        <end position="21"/>
    </location>
</feature>
<evidence type="ECO:0000313" key="2">
    <source>
        <dbReference type="EMBL" id="SOR84235.1"/>
    </source>
</evidence>
<evidence type="ECO:0000256" key="1">
    <source>
        <dbReference type="SAM" id="MobiDB-lite"/>
    </source>
</evidence>
<reference evidence="3" key="1">
    <citation type="submission" date="2017-11" db="EMBL/GenBank/DDBJ databases">
        <authorList>
            <person name="Wibberg D."/>
        </authorList>
    </citation>
    <scope>NUCLEOTIDE SEQUENCE [LARGE SCALE GENOMIC DNA]</scope>
</reference>
<dbReference type="RefSeq" id="WP_010038355.1">
    <property type="nucleotide sequence ID" value="NZ_LT962942.1"/>
</dbReference>
<evidence type="ECO:0000313" key="3">
    <source>
        <dbReference type="Proteomes" id="UP000235464"/>
    </source>
</evidence>
<name>A0A2N9BLK7_STRCX</name>
<protein>
    <submittedName>
        <fullName evidence="2">Uncharacterized protein</fullName>
    </submittedName>
</protein>
<proteinExistence type="predicted"/>
<feature type="region of interest" description="Disordered" evidence="1">
    <location>
        <begin position="1"/>
        <end position="21"/>
    </location>
</feature>
<accession>A0A2N9BLK7</accession>
<keyword evidence="3" id="KW-1185">Reference proteome</keyword>
<sequence>MTGFKLGEPLDQSQESFTSTAPPVVFSTQATGFVELKTPEELQAWEEALRTTTGLEISAESLAGHACETGCGPHCCSDMCDAA</sequence>